<gene>
    <name evidence="7" type="ORF">EV665_101419</name>
</gene>
<dbReference type="PANTHER" id="PTHR42684:SF3">
    <property type="entry name" value="ADENOSYLMETHIONINE-8-AMINO-7-OXONONANOATE AMINOTRANSFERASE"/>
    <property type="match status" value="1"/>
</dbReference>
<proteinExistence type="inferred from homology"/>
<comment type="caution">
    <text evidence="7">The sequence shown here is derived from an EMBL/GenBank/DDBJ whole genome shotgun (WGS) entry which is preliminary data.</text>
</comment>
<dbReference type="AlphaFoldDB" id="A0A4R2D6E0"/>
<dbReference type="CDD" id="cd00610">
    <property type="entry name" value="OAT_like"/>
    <property type="match status" value="1"/>
</dbReference>
<reference evidence="7 8" key="1">
    <citation type="submission" date="2019-03" db="EMBL/GenBank/DDBJ databases">
        <title>Genomic Encyclopedia of Type Strains, Phase IV (KMG-IV): sequencing the most valuable type-strain genomes for metagenomic binning, comparative biology and taxonomic classification.</title>
        <authorList>
            <person name="Goeker M."/>
        </authorList>
    </citation>
    <scope>NUCLEOTIDE SEQUENCE [LARGE SCALE GENOMIC DNA]</scope>
    <source>
        <strain evidence="7 8">DSM 18401</strain>
    </source>
</reference>
<keyword evidence="3 7" id="KW-0032">Aminotransferase</keyword>
<evidence type="ECO:0000256" key="5">
    <source>
        <dbReference type="ARBA" id="ARBA00022898"/>
    </source>
</evidence>
<dbReference type="PROSITE" id="PS00600">
    <property type="entry name" value="AA_TRANSFER_CLASS_3"/>
    <property type="match status" value="1"/>
</dbReference>
<dbReference type="GO" id="GO:0004015">
    <property type="term" value="F:adenosylmethionine-8-amino-7-oxononanoate transaminase activity"/>
    <property type="evidence" value="ECO:0007669"/>
    <property type="project" value="TreeGrafter"/>
</dbReference>
<dbReference type="EMBL" id="SLVX01000001">
    <property type="protein sequence ID" value="TCN48682.1"/>
    <property type="molecule type" value="Genomic_DNA"/>
</dbReference>
<dbReference type="InterPro" id="IPR049704">
    <property type="entry name" value="Aminotrans_3_PPA_site"/>
</dbReference>
<dbReference type="GO" id="GO:0009102">
    <property type="term" value="P:biotin biosynthetic process"/>
    <property type="evidence" value="ECO:0007669"/>
    <property type="project" value="TreeGrafter"/>
</dbReference>
<dbReference type="Gene3D" id="3.40.640.10">
    <property type="entry name" value="Type I PLP-dependent aspartate aminotransferase-like (Major domain)"/>
    <property type="match status" value="1"/>
</dbReference>
<sequence length="474" mass="51523">MAAIPKTANEDLRADEAAGDELTRLAERHLVQPWPVSGSIGAEARGRIEAGEGIYVTDAAGRRLIDGPAGMWCVNAGHRNRQLADVMAAQAMELSYNSPWYTTNTPSAVLSARLAEHAPDGIDHVFYTTGGSSAVETALRFMQFANNVKGRPEKKLIVSRQGGYHGSTYLSASLNGRPRDHDWMDSAADLVVKLSCPDPFRRPEGMSVEAFCDFLVEEFRAVIEERGAEHIGAFIAEPVMASGGVIVPPAGYLKRMHALCRANDILFIADEVVTAFGRLGHVFASQDVFGIDPDMITFAKGVTSGYFPLGGVMIAGRLFEELRRSSHSEAMFAHGLTYSSHPVGCAVALKNLDILEDGLLDHARAVTDHFQASLKALEELPLVGEVRGLGLMACVECVADRVSKNPLTLDLEVGKRIDRHCQDLGLLVRPLINMCVMSPPLTISLEQIDDMASILRRGIELTMDDLTREGLWKG</sequence>
<dbReference type="InterPro" id="IPR015422">
    <property type="entry name" value="PyrdxlP-dep_Trfase_small"/>
</dbReference>
<dbReference type="RefSeq" id="WP_133032901.1">
    <property type="nucleotide sequence ID" value="NZ_BAABEI010000012.1"/>
</dbReference>
<accession>A0A4R2D6E0</accession>
<dbReference type="PANTHER" id="PTHR42684">
    <property type="entry name" value="ADENOSYLMETHIONINE-8-AMINO-7-OXONONANOATE AMINOTRANSFERASE"/>
    <property type="match status" value="1"/>
</dbReference>
<dbReference type="Proteomes" id="UP000295351">
    <property type="component" value="Unassembled WGS sequence"/>
</dbReference>
<evidence type="ECO:0000256" key="6">
    <source>
        <dbReference type="RuleBase" id="RU003560"/>
    </source>
</evidence>
<dbReference type="NCBIfam" id="NF005447">
    <property type="entry name" value="PRK07036.1"/>
    <property type="match status" value="1"/>
</dbReference>
<keyword evidence="4 7" id="KW-0808">Transferase</keyword>
<dbReference type="SUPFAM" id="SSF53383">
    <property type="entry name" value="PLP-dependent transferases"/>
    <property type="match status" value="1"/>
</dbReference>
<keyword evidence="5 6" id="KW-0663">Pyridoxal phosphate</keyword>
<evidence type="ECO:0000313" key="8">
    <source>
        <dbReference type="Proteomes" id="UP000295351"/>
    </source>
</evidence>
<dbReference type="PIRSF" id="PIRSF000521">
    <property type="entry name" value="Transaminase_4ab_Lys_Orn"/>
    <property type="match status" value="1"/>
</dbReference>
<comment type="similarity">
    <text evidence="2 6">Belongs to the class-III pyridoxal-phosphate-dependent aminotransferase family.</text>
</comment>
<keyword evidence="8" id="KW-1185">Reference proteome</keyword>
<organism evidence="7 8">
    <name type="scientific">Shinella granuli</name>
    <dbReference type="NCBI Taxonomy" id="323621"/>
    <lineage>
        <taxon>Bacteria</taxon>
        <taxon>Pseudomonadati</taxon>
        <taxon>Pseudomonadota</taxon>
        <taxon>Alphaproteobacteria</taxon>
        <taxon>Hyphomicrobiales</taxon>
        <taxon>Rhizobiaceae</taxon>
        <taxon>Shinella</taxon>
    </lineage>
</organism>
<protein>
    <submittedName>
        <fullName evidence="7">Adenosylmethionine-8-amino-7-oxononanoate aminotransferase</fullName>
    </submittedName>
</protein>
<name>A0A4R2D6E0_SHIGR</name>
<dbReference type="Gene3D" id="3.90.1150.10">
    <property type="entry name" value="Aspartate Aminotransferase, domain 1"/>
    <property type="match status" value="1"/>
</dbReference>
<evidence type="ECO:0000256" key="3">
    <source>
        <dbReference type="ARBA" id="ARBA00022576"/>
    </source>
</evidence>
<dbReference type="InterPro" id="IPR015424">
    <property type="entry name" value="PyrdxlP-dep_Trfase"/>
</dbReference>
<comment type="cofactor">
    <cofactor evidence="1">
        <name>pyridoxal 5'-phosphate</name>
        <dbReference type="ChEBI" id="CHEBI:597326"/>
    </cofactor>
</comment>
<dbReference type="FunFam" id="3.40.640.10:FF:000014">
    <property type="entry name" value="Adenosylmethionine-8-amino-7-oxononanoate aminotransferase, probable"/>
    <property type="match status" value="1"/>
</dbReference>
<evidence type="ECO:0000256" key="2">
    <source>
        <dbReference type="ARBA" id="ARBA00008954"/>
    </source>
</evidence>
<dbReference type="GO" id="GO:0009448">
    <property type="term" value="P:gamma-aminobutyric acid metabolic process"/>
    <property type="evidence" value="ECO:0007669"/>
    <property type="project" value="TreeGrafter"/>
</dbReference>
<dbReference type="GO" id="GO:0030170">
    <property type="term" value="F:pyridoxal phosphate binding"/>
    <property type="evidence" value="ECO:0007669"/>
    <property type="project" value="InterPro"/>
</dbReference>
<dbReference type="InterPro" id="IPR015421">
    <property type="entry name" value="PyrdxlP-dep_Trfase_major"/>
</dbReference>
<evidence type="ECO:0000256" key="1">
    <source>
        <dbReference type="ARBA" id="ARBA00001933"/>
    </source>
</evidence>
<dbReference type="Pfam" id="PF00202">
    <property type="entry name" value="Aminotran_3"/>
    <property type="match status" value="1"/>
</dbReference>
<evidence type="ECO:0000256" key="4">
    <source>
        <dbReference type="ARBA" id="ARBA00022679"/>
    </source>
</evidence>
<evidence type="ECO:0000313" key="7">
    <source>
        <dbReference type="EMBL" id="TCN48682.1"/>
    </source>
</evidence>
<dbReference type="InterPro" id="IPR005814">
    <property type="entry name" value="Aminotrans_3"/>
</dbReference>